<dbReference type="InterPro" id="IPR052560">
    <property type="entry name" value="RdDP_mobile_element"/>
</dbReference>
<protein>
    <submittedName>
        <fullName evidence="2">RNA-directed DNA polymerase from mobile element jockey-like</fullName>
    </submittedName>
</protein>
<dbReference type="Pfam" id="PF00078">
    <property type="entry name" value="RVT_1"/>
    <property type="match status" value="1"/>
</dbReference>
<dbReference type="InterPro" id="IPR000477">
    <property type="entry name" value="RT_dom"/>
</dbReference>
<reference evidence="2 3" key="1">
    <citation type="journal article" date="2021" name="Elife">
        <title>Chloroplast acquisition without the gene transfer in kleptoplastic sea slugs, Plakobranchus ocellatus.</title>
        <authorList>
            <person name="Maeda T."/>
            <person name="Takahashi S."/>
            <person name="Yoshida T."/>
            <person name="Shimamura S."/>
            <person name="Takaki Y."/>
            <person name="Nagai Y."/>
            <person name="Toyoda A."/>
            <person name="Suzuki Y."/>
            <person name="Arimoto A."/>
            <person name="Ishii H."/>
            <person name="Satoh N."/>
            <person name="Nishiyama T."/>
            <person name="Hasebe M."/>
            <person name="Maruyama T."/>
            <person name="Minagawa J."/>
            <person name="Obokata J."/>
            <person name="Shigenobu S."/>
        </authorList>
    </citation>
    <scope>NUCLEOTIDE SEQUENCE [LARGE SCALE GENOMIC DNA]</scope>
</reference>
<evidence type="ECO:0000313" key="3">
    <source>
        <dbReference type="Proteomes" id="UP000762676"/>
    </source>
</evidence>
<comment type="caution">
    <text evidence="2">The sequence shown here is derived from an EMBL/GenBank/DDBJ whole genome shotgun (WGS) entry which is preliminary data.</text>
</comment>
<keyword evidence="2" id="KW-0808">Transferase</keyword>
<name>A0AAV4IMK4_9GAST</name>
<gene>
    <name evidence="2" type="ORF">ElyMa_003091000</name>
</gene>
<keyword evidence="3" id="KW-1185">Reference proteome</keyword>
<evidence type="ECO:0000259" key="1">
    <source>
        <dbReference type="PROSITE" id="PS50878"/>
    </source>
</evidence>
<dbReference type="PROSITE" id="PS50878">
    <property type="entry name" value="RT_POL"/>
    <property type="match status" value="1"/>
</dbReference>
<dbReference type="SUPFAM" id="SSF56672">
    <property type="entry name" value="DNA/RNA polymerases"/>
    <property type="match status" value="1"/>
</dbReference>
<evidence type="ECO:0000313" key="2">
    <source>
        <dbReference type="EMBL" id="GFS11614.1"/>
    </source>
</evidence>
<proteinExistence type="predicted"/>
<accession>A0AAV4IMK4</accession>
<sequence>MLQQLGSTGKLFLLNIVNQNWKQGRTPRAWKNAHVVPILKKDKDPKELKSYRPISLMSCTGKVAERMVNRRLYWLLENRGLLCEEQSGFRSARRTEDQLFTICQKIQGGFQDGTHTTAIFVDLQQAYDQVWRKGLLLKIQRLGINRNLYRWIKSFLHERTIQTKFEDKVSSHHTLEEGLPQGSALSCTLFLIYINDLAKEVRCNKALYADDLVIWHTHRYARQSASPKVTKQNLNIRLSDQQLKKEEHPSYLGVQLDHRLNLKKHAANLKRKTMKRLSLIKRLASTSWGSDMDTLRSLYLGYVRSVLDYNLCVQASSSKTVQSEIDRVQNHALRFICGGMRSTPTAACEIHARIEPLGLRREKATLKMYERTQRMNPLHPAKLLVEN</sequence>
<dbReference type="InterPro" id="IPR043502">
    <property type="entry name" value="DNA/RNA_pol_sf"/>
</dbReference>
<keyword evidence="2" id="KW-0548">Nucleotidyltransferase</keyword>
<dbReference type="GO" id="GO:0003964">
    <property type="term" value="F:RNA-directed DNA polymerase activity"/>
    <property type="evidence" value="ECO:0007669"/>
    <property type="project" value="UniProtKB-KW"/>
</dbReference>
<dbReference type="Proteomes" id="UP000762676">
    <property type="component" value="Unassembled WGS sequence"/>
</dbReference>
<feature type="domain" description="Reverse transcriptase" evidence="1">
    <location>
        <begin position="19"/>
        <end position="256"/>
    </location>
</feature>
<dbReference type="PANTHER" id="PTHR36688">
    <property type="entry name" value="ENDO/EXONUCLEASE/PHOSPHATASE DOMAIN-CONTAINING PROTEIN"/>
    <property type="match status" value="1"/>
</dbReference>
<keyword evidence="2" id="KW-0695">RNA-directed DNA polymerase</keyword>
<dbReference type="AlphaFoldDB" id="A0AAV4IMK4"/>
<organism evidence="2 3">
    <name type="scientific">Elysia marginata</name>
    <dbReference type="NCBI Taxonomy" id="1093978"/>
    <lineage>
        <taxon>Eukaryota</taxon>
        <taxon>Metazoa</taxon>
        <taxon>Spiralia</taxon>
        <taxon>Lophotrochozoa</taxon>
        <taxon>Mollusca</taxon>
        <taxon>Gastropoda</taxon>
        <taxon>Heterobranchia</taxon>
        <taxon>Euthyneura</taxon>
        <taxon>Panpulmonata</taxon>
        <taxon>Sacoglossa</taxon>
        <taxon>Placobranchoidea</taxon>
        <taxon>Plakobranchidae</taxon>
        <taxon>Elysia</taxon>
    </lineage>
</organism>
<dbReference type="CDD" id="cd01650">
    <property type="entry name" value="RT_nLTR_like"/>
    <property type="match status" value="1"/>
</dbReference>
<dbReference type="PANTHER" id="PTHR36688:SF1">
    <property type="entry name" value="ENDONUCLEASE_EXONUCLEASE_PHOSPHATASE DOMAIN-CONTAINING PROTEIN"/>
    <property type="match status" value="1"/>
</dbReference>
<dbReference type="EMBL" id="BMAT01006382">
    <property type="protein sequence ID" value="GFS11614.1"/>
    <property type="molecule type" value="Genomic_DNA"/>
</dbReference>